<dbReference type="PANTHER" id="PTHR43851">
    <property type="match status" value="1"/>
</dbReference>
<sequence>MGPPRGPILCHDWGVSDLPRTSSRRAARLAGLPLGIAGRAAGSLGRRAFGRGEGDLTEELADQAAEQVFAVLGELKGGAMKVGQALSVFEAGMPDKYAEPFREALTKLQSEAPPMPAAEVERVLDAQLGLRWRERFSEFDGEAAAAASIGQVHRAVWSDGREVAVKVQYPGADEALRSDLRQLRRLAPLLRPLNPGTDIRGIIDELYDSTVSELDYRTEADTQRIFSAAFRDDRQFHVPSVLASAPKVLVTEWADGRALSRISADGSPEERNLAGELLTEFQFSSPVRARLMHGDPHPGNFLLADDGRLVVLDFGASIPLPEGIPTVLTSMLRHALADDADELVRVMTRAGYVGRGGLDPADAMAFLNPFIEPMREPVFHFDRAWMQGIMAVYGDVSGREFRTSRSFALPREFVLIHRVLSASVGMLCQLQASAPYREIVRRWMPEIFPDED</sequence>
<dbReference type="InterPro" id="IPR004147">
    <property type="entry name" value="ABC1_dom"/>
</dbReference>
<keyword evidence="4" id="KW-0067">ATP-binding</keyword>
<evidence type="ECO:0000256" key="4">
    <source>
        <dbReference type="ARBA" id="ARBA00022840"/>
    </source>
</evidence>
<evidence type="ECO:0000313" key="7">
    <source>
        <dbReference type="Proteomes" id="UP000295805"/>
    </source>
</evidence>
<feature type="domain" description="ABC1 atypical kinase-like" evidence="5">
    <location>
        <begin position="107"/>
        <end position="346"/>
    </location>
</feature>
<protein>
    <submittedName>
        <fullName evidence="6">Putative unusual protein kinase regulating ubiquinone biosynthesis (AarF/ABC1/UbiB family)</fullName>
    </submittedName>
</protein>
<organism evidence="6 7">
    <name type="scientific">Dietzia cinnamea</name>
    <dbReference type="NCBI Taxonomy" id="321318"/>
    <lineage>
        <taxon>Bacteria</taxon>
        <taxon>Bacillati</taxon>
        <taxon>Actinomycetota</taxon>
        <taxon>Actinomycetes</taxon>
        <taxon>Mycobacteriales</taxon>
        <taxon>Dietziaceae</taxon>
        <taxon>Dietzia</taxon>
    </lineage>
</organism>
<accession>A0A4R4A056</accession>
<proteinExistence type="inferred from homology"/>
<keyword evidence="6" id="KW-0830">Ubiquinone</keyword>
<reference evidence="6 7" key="1">
    <citation type="submission" date="2019-03" db="EMBL/GenBank/DDBJ databases">
        <title>Root nodule microbial communities of legume samples collected from USA, Mexico and Botswana.</title>
        <authorList>
            <person name="Hirsch A."/>
        </authorList>
    </citation>
    <scope>NUCLEOTIDE SEQUENCE [LARGE SCALE GENOMIC DNA]</scope>
    <source>
        <strain evidence="6 7">55</strain>
    </source>
</reference>
<dbReference type="GO" id="GO:0016301">
    <property type="term" value="F:kinase activity"/>
    <property type="evidence" value="ECO:0007669"/>
    <property type="project" value="UniProtKB-KW"/>
</dbReference>
<dbReference type="PANTHER" id="PTHR43851:SF3">
    <property type="entry name" value="COENZYME Q8"/>
    <property type="match status" value="1"/>
</dbReference>
<dbReference type="EMBL" id="SMCX01000001">
    <property type="protein sequence ID" value="TCW26805.1"/>
    <property type="molecule type" value="Genomic_DNA"/>
</dbReference>
<dbReference type="SUPFAM" id="SSF56112">
    <property type="entry name" value="Protein kinase-like (PK-like)"/>
    <property type="match status" value="1"/>
</dbReference>
<evidence type="ECO:0000313" key="6">
    <source>
        <dbReference type="EMBL" id="TCW26805.1"/>
    </source>
</evidence>
<evidence type="ECO:0000259" key="5">
    <source>
        <dbReference type="Pfam" id="PF03109"/>
    </source>
</evidence>
<dbReference type="Gene3D" id="1.10.510.10">
    <property type="entry name" value="Transferase(Phosphotransferase) domain 1"/>
    <property type="match status" value="1"/>
</dbReference>
<evidence type="ECO:0000256" key="1">
    <source>
        <dbReference type="ARBA" id="ARBA00009670"/>
    </source>
</evidence>
<comment type="similarity">
    <text evidence="1">Belongs to the protein kinase superfamily. ADCK protein kinase family.</text>
</comment>
<dbReference type="InterPro" id="IPR011009">
    <property type="entry name" value="Kinase-like_dom_sf"/>
</dbReference>
<keyword evidence="2" id="KW-0808">Transferase</keyword>
<evidence type="ECO:0000256" key="2">
    <source>
        <dbReference type="ARBA" id="ARBA00022679"/>
    </source>
</evidence>
<keyword evidence="6" id="KW-0418">Kinase</keyword>
<gene>
    <name evidence="6" type="ORF">EDD19_101225</name>
</gene>
<dbReference type="InterPro" id="IPR051409">
    <property type="entry name" value="Atypical_kinase_ADCK"/>
</dbReference>
<dbReference type="GO" id="GO:0005524">
    <property type="term" value="F:ATP binding"/>
    <property type="evidence" value="ECO:0007669"/>
    <property type="project" value="UniProtKB-KW"/>
</dbReference>
<dbReference type="InterPro" id="IPR034646">
    <property type="entry name" value="ADCK3_dom"/>
</dbReference>
<name>A0A4R4A056_9ACTN</name>
<keyword evidence="3" id="KW-0547">Nucleotide-binding</keyword>
<dbReference type="CDD" id="cd13970">
    <property type="entry name" value="ABC1_ADCK3"/>
    <property type="match status" value="1"/>
</dbReference>
<dbReference type="Pfam" id="PF03109">
    <property type="entry name" value="ABC1"/>
    <property type="match status" value="1"/>
</dbReference>
<evidence type="ECO:0000256" key="3">
    <source>
        <dbReference type="ARBA" id="ARBA00022741"/>
    </source>
</evidence>
<dbReference type="AlphaFoldDB" id="A0A4R4A056"/>
<comment type="caution">
    <text evidence="6">The sequence shown here is derived from an EMBL/GenBank/DDBJ whole genome shotgun (WGS) entry which is preliminary data.</text>
</comment>
<dbReference type="Proteomes" id="UP000295805">
    <property type="component" value="Unassembled WGS sequence"/>
</dbReference>